<comment type="caution">
    <text evidence="1">The sequence shown here is derived from an EMBL/GenBank/DDBJ whole genome shotgun (WGS) entry which is preliminary data.</text>
</comment>
<dbReference type="Proteomes" id="UP001057375">
    <property type="component" value="Unassembled WGS sequence"/>
</dbReference>
<protein>
    <submittedName>
        <fullName evidence="1">Uncharacterized protein</fullName>
    </submittedName>
</protein>
<evidence type="ECO:0000313" key="2">
    <source>
        <dbReference type="Proteomes" id="UP001057375"/>
    </source>
</evidence>
<organism evidence="1 2">
    <name type="scientific">Aduncisulcus paluster</name>
    <dbReference type="NCBI Taxonomy" id="2918883"/>
    <lineage>
        <taxon>Eukaryota</taxon>
        <taxon>Metamonada</taxon>
        <taxon>Carpediemonas-like organisms</taxon>
        <taxon>Aduncisulcus</taxon>
    </lineage>
</organism>
<dbReference type="EMBL" id="BQXS01011431">
    <property type="protein sequence ID" value="GKT37248.1"/>
    <property type="molecule type" value="Genomic_DNA"/>
</dbReference>
<evidence type="ECO:0000313" key="1">
    <source>
        <dbReference type="EMBL" id="GKT37248.1"/>
    </source>
</evidence>
<keyword evidence="2" id="KW-1185">Reference proteome</keyword>
<reference evidence="1" key="1">
    <citation type="submission" date="2022-03" db="EMBL/GenBank/DDBJ databases">
        <title>Draft genome sequence of Aduncisulcus paluster, a free-living microaerophilic Fornicata.</title>
        <authorList>
            <person name="Yuyama I."/>
            <person name="Kume K."/>
            <person name="Tamura T."/>
            <person name="Inagaki Y."/>
            <person name="Hashimoto T."/>
        </authorList>
    </citation>
    <scope>NUCLEOTIDE SEQUENCE</scope>
    <source>
        <strain evidence="1">NY0171</strain>
    </source>
</reference>
<sequence>MMPSHFETFMEVYGTPQSIDVDTDERMNGFISSFSSPLGLKGIKALGVRAQNALRAMTVNESFDIGPRDPQWRPKHGVWCTIGAEDGNYNFVKIISLKHVPDSETERVKDLMITLKGRHPGVSFYFIRYYKSDGIDEISCDCLLSPWEDQEGDSYDVEAQGSMLREVRVYDNRLIRFHPMNQFYFE</sequence>
<proteinExistence type="predicted"/>
<name>A0ABQ5KXS6_9EUKA</name>
<gene>
    <name evidence="1" type="ORF">ADUPG1_010073</name>
</gene>
<accession>A0ABQ5KXS6</accession>